<gene>
    <name evidence="1" type="ORF">PILCRDRAFT_531614</name>
</gene>
<protein>
    <submittedName>
        <fullName evidence="1">Uncharacterized protein</fullName>
    </submittedName>
</protein>
<name>A0A0C3BSR6_PILCF</name>
<reference evidence="2" key="2">
    <citation type="submission" date="2015-01" db="EMBL/GenBank/DDBJ databases">
        <title>Evolutionary Origins and Diversification of the Mycorrhizal Mutualists.</title>
        <authorList>
            <consortium name="DOE Joint Genome Institute"/>
            <consortium name="Mycorrhizal Genomics Consortium"/>
            <person name="Kohler A."/>
            <person name="Kuo A."/>
            <person name="Nagy L.G."/>
            <person name="Floudas D."/>
            <person name="Copeland A."/>
            <person name="Barry K.W."/>
            <person name="Cichocki N."/>
            <person name="Veneault-Fourrey C."/>
            <person name="LaButti K."/>
            <person name="Lindquist E.A."/>
            <person name="Lipzen A."/>
            <person name="Lundell T."/>
            <person name="Morin E."/>
            <person name="Murat C."/>
            <person name="Riley R."/>
            <person name="Ohm R."/>
            <person name="Sun H."/>
            <person name="Tunlid A."/>
            <person name="Henrissat B."/>
            <person name="Grigoriev I.V."/>
            <person name="Hibbett D.S."/>
            <person name="Martin F."/>
        </authorList>
    </citation>
    <scope>NUCLEOTIDE SEQUENCE [LARGE SCALE GENOMIC DNA]</scope>
    <source>
        <strain evidence="2">F 1598</strain>
    </source>
</reference>
<reference evidence="1 2" key="1">
    <citation type="submission" date="2014-04" db="EMBL/GenBank/DDBJ databases">
        <authorList>
            <consortium name="DOE Joint Genome Institute"/>
            <person name="Kuo A."/>
            <person name="Tarkka M."/>
            <person name="Buscot F."/>
            <person name="Kohler A."/>
            <person name="Nagy L.G."/>
            <person name="Floudas D."/>
            <person name="Copeland A."/>
            <person name="Barry K.W."/>
            <person name="Cichocki N."/>
            <person name="Veneault-Fourrey C."/>
            <person name="LaButti K."/>
            <person name="Lindquist E.A."/>
            <person name="Lipzen A."/>
            <person name="Lundell T."/>
            <person name="Morin E."/>
            <person name="Murat C."/>
            <person name="Sun H."/>
            <person name="Tunlid A."/>
            <person name="Henrissat B."/>
            <person name="Grigoriev I.V."/>
            <person name="Hibbett D.S."/>
            <person name="Martin F."/>
            <person name="Nordberg H.P."/>
            <person name="Cantor M.N."/>
            <person name="Hua S.X."/>
        </authorList>
    </citation>
    <scope>NUCLEOTIDE SEQUENCE [LARGE SCALE GENOMIC DNA]</scope>
    <source>
        <strain evidence="1 2">F 1598</strain>
    </source>
</reference>
<sequence length="122" mass="13766">MCLAGQRYREPGSFKGQSAFQPRTNTKQLGLRRRQKGPASVRLVHCQFALVVFLQDSCRAFRCEATQPHSYCTHNQAVVVLAHRPEDLFCLSLVSMTEPTDRPLCRIVSSIIVGVVYSHMTE</sequence>
<dbReference type="EMBL" id="KN833004">
    <property type="protein sequence ID" value="KIM80387.1"/>
    <property type="molecule type" value="Genomic_DNA"/>
</dbReference>
<evidence type="ECO:0000313" key="1">
    <source>
        <dbReference type="EMBL" id="KIM80387.1"/>
    </source>
</evidence>
<proteinExistence type="predicted"/>
<organism evidence="1 2">
    <name type="scientific">Piloderma croceum (strain F 1598)</name>
    <dbReference type="NCBI Taxonomy" id="765440"/>
    <lineage>
        <taxon>Eukaryota</taxon>
        <taxon>Fungi</taxon>
        <taxon>Dikarya</taxon>
        <taxon>Basidiomycota</taxon>
        <taxon>Agaricomycotina</taxon>
        <taxon>Agaricomycetes</taxon>
        <taxon>Agaricomycetidae</taxon>
        <taxon>Atheliales</taxon>
        <taxon>Atheliaceae</taxon>
        <taxon>Piloderma</taxon>
    </lineage>
</organism>
<dbReference type="InParanoid" id="A0A0C3BSR6"/>
<accession>A0A0C3BSR6</accession>
<evidence type="ECO:0000313" key="2">
    <source>
        <dbReference type="Proteomes" id="UP000054166"/>
    </source>
</evidence>
<dbReference type="Proteomes" id="UP000054166">
    <property type="component" value="Unassembled WGS sequence"/>
</dbReference>
<dbReference type="AlphaFoldDB" id="A0A0C3BSR6"/>
<keyword evidence="2" id="KW-1185">Reference proteome</keyword>
<dbReference type="HOGENOM" id="CLU_2027618_0_0_1"/>